<evidence type="ECO:0000256" key="8">
    <source>
        <dbReference type="ARBA" id="ARBA00023136"/>
    </source>
</evidence>
<dbReference type="RefSeq" id="WP_010459911.1">
    <property type="nucleotide sequence ID" value="NZ_CP005960.1"/>
</dbReference>
<sequence length="438" mass="46667">MVDHSMQSSASRNPRRWLLGLLVLLVIAGLCWKFWPAGTANKDGAAPKAVAGHTGKSGGMRPGFGGATGPIPVRVAPAVKGDFPLYYKALGTVTALNTINVRSRVGGELMKISFEEGQMVKAGDLLAEIDPRPYQNALLQAEGTLLQNQAQLKNAQVDVERYRGLFKEDSIAKQTLDTAEALVAQYQGTVKTNQAAVNDAKLNLEFTRIRAPITGRVGLRQLDVGNLVAANDTTALAIITQTQPISVAFTLPENSLDIVLARYRTGAKLPAEAWDRGDTKLQATGVLQSLDNQIDVTTGTLKFKARYDNRDQALFPNQFVNVHLLADTLKDVVLAPSAAIQFGTNGTFVYALDGDKKVAIRQLKVGASDGENTVITEGLAPGDRVVLEGTDRLKEGSEVEVVNDTKDVPTTPTGHLQGKSAASSAEPATTDKAKKGGA</sequence>
<organism evidence="14 15">
    <name type="scientific">Pseudomonas mandelii JR-1</name>
    <dbReference type="NCBI Taxonomy" id="1147786"/>
    <lineage>
        <taxon>Bacteria</taxon>
        <taxon>Pseudomonadati</taxon>
        <taxon>Pseudomonadota</taxon>
        <taxon>Gammaproteobacteria</taxon>
        <taxon>Pseudomonadales</taxon>
        <taxon>Pseudomonadaceae</taxon>
        <taxon>Pseudomonas</taxon>
    </lineage>
</organism>
<evidence type="ECO:0000256" key="6">
    <source>
        <dbReference type="ARBA" id="ARBA00022519"/>
    </source>
</evidence>
<dbReference type="NCBIfam" id="TIGR01730">
    <property type="entry name" value="RND_mfp"/>
    <property type="match status" value="1"/>
</dbReference>
<name>A0A024E4H1_9PSED</name>
<evidence type="ECO:0000259" key="13">
    <source>
        <dbReference type="Pfam" id="PF25967"/>
    </source>
</evidence>
<evidence type="ECO:0000313" key="15">
    <source>
        <dbReference type="Proteomes" id="UP000026913"/>
    </source>
</evidence>
<keyword evidence="4" id="KW-0813">Transport</keyword>
<dbReference type="Pfam" id="PF25967">
    <property type="entry name" value="RND-MFP_C"/>
    <property type="match status" value="1"/>
</dbReference>
<evidence type="ECO:0000259" key="10">
    <source>
        <dbReference type="Pfam" id="PF25876"/>
    </source>
</evidence>
<dbReference type="Pfam" id="PF25944">
    <property type="entry name" value="Beta-barrel_RND"/>
    <property type="match status" value="1"/>
</dbReference>
<keyword evidence="5" id="KW-1003">Cell membrane</keyword>
<reference evidence="14 15" key="1">
    <citation type="journal article" date="2012" name="J. Bacteriol.">
        <title>Genome sequence of cold-adapted Pseudomonas mandelii strain JR-1.</title>
        <authorList>
            <person name="Jang S.H."/>
            <person name="Kim J."/>
            <person name="Kim J."/>
            <person name="Hong S."/>
            <person name="Lee C."/>
        </authorList>
    </citation>
    <scope>NUCLEOTIDE SEQUENCE [LARGE SCALE GENOMIC DNA]</scope>
    <source>
        <strain evidence="14 15">JR-1</strain>
    </source>
</reference>
<dbReference type="InterPro" id="IPR006143">
    <property type="entry name" value="RND_pump_MFP"/>
</dbReference>
<comment type="subcellular location">
    <subcellularLocation>
        <location evidence="1">Cell inner membrane</location>
    </subcellularLocation>
    <subcellularLocation>
        <location evidence="2">Membrane</location>
        <topology evidence="2">Lipid-anchor</topology>
    </subcellularLocation>
</comment>
<evidence type="ECO:0000259" key="11">
    <source>
        <dbReference type="Pfam" id="PF25917"/>
    </source>
</evidence>
<dbReference type="OrthoDB" id="9783047at2"/>
<dbReference type="InterPro" id="IPR058625">
    <property type="entry name" value="MdtA-like_BSH"/>
</dbReference>
<gene>
    <name evidence="14" type="ORF">OU5_0608</name>
</gene>
<dbReference type="PANTHER" id="PTHR30469">
    <property type="entry name" value="MULTIDRUG RESISTANCE PROTEIN MDTA"/>
    <property type="match status" value="1"/>
</dbReference>
<evidence type="ECO:0000256" key="3">
    <source>
        <dbReference type="ARBA" id="ARBA00009477"/>
    </source>
</evidence>
<comment type="similarity">
    <text evidence="3">Belongs to the membrane fusion protein (MFP) (TC 8.A.1) family.</text>
</comment>
<evidence type="ECO:0000256" key="7">
    <source>
        <dbReference type="ARBA" id="ARBA00023054"/>
    </source>
</evidence>
<dbReference type="KEGG" id="pman:OU5_0608"/>
<dbReference type="HOGENOM" id="CLU_018816_2_0_6"/>
<dbReference type="Pfam" id="PF25876">
    <property type="entry name" value="HH_MFP_RND"/>
    <property type="match status" value="1"/>
</dbReference>
<feature type="compositionally biased region" description="Polar residues" evidence="9">
    <location>
        <begin position="408"/>
        <end position="427"/>
    </location>
</feature>
<dbReference type="Gene3D" id="1.10.287.470">
    <property type="entry name" value="Helix hairpin bin"/>
    <property type="match status" value="1"/>
</dbReference>
<feature type="domain" description="Multidrug resistance protein MdtA-like barrel-sandwich hybrid" evidence="11">
    <location>
        <begin position="97"/>
        <end position="240"/>
    </location>
</feature>
<dbReference type="AlphaFoldDB" id="A0A024E4H1"/>
<dbReference type="NCBIfam" id="NF008589">
    <property type="entry name" value="PRK11556.1"/>
    <property type="match status" value="1"/>
</dbReference>
<accession>A0A024E4H1</accession>
<feature type="region of interest" description="Disordered" evidence="9">
    <location>
        <begin position="396"/>
        <end position="438"/>
    </location>
</feature>
<evidence type="ECO:0000259" key="12">
    <source>
        <dbReference type="Pfam" id="PF25944"/>
    </source>
</evidence>
<protein>
    <submittedName>
        <fullName evidence="14">Secretion protein HlyD</fullName>
    </submittedName>
</protein>
<dbReference type="GO" id="GO:0015562">
    <property type="term" value="F:efflux transmembrane transporter activity"/>
    <property type="evidence" value="ECO:0007669"/>
    <property type="project" value="TreeGrafter"/>
</dbReference>
<dbReference type="Gene3D" id="2.40.420.20">
    <property type="match status" value="1"/>
</dbReference>
<dbReference type="SUPFAM" id="SSF111369">
    <property type="entry name" value="HlyD-like secretion proteins"/>
    <property type="match status" value="1"/>
</dbReference>
<evidence type="ECO:0000313" key="14">
    <source>
        <dbReference type="EMBL" id="AHZ67687.1"/>
    </source>
</evidence>
<dbReference type="InterPro" id="IPR058624">
    <property type="entry name" value="MdtA-like_HH"/>
</dbReference>
<dbReference type="PANTHER" id="PTHR30469:SF12">
    <property type="entry name" value="MULTIDRUG RESISTANCE PROTEIN MDTA"/>
    <property type="match status" value="1"/>
</dbReference>
<proteinExistence type="inferred from homology"/>
<dbReference type="Proteomes" id="UP000026913">
    <property type="component" value="Chromosome"/>
</dbReference>
<dbReference type="Gene3D" id="2.40.30.170">
    <property type="match status" value="1"/>
</dbReference>
<feature type="domain" description="Multidrug resistance protein MdtA-like beta-barrel" evidence="12">
    <location>
        <begin position="244"/>
        <end position="327"/>
    </location>
</feature>
<dbReference type="EMBL" id="CP005960">
    <property type="protein sequence ID" value="AHZ67687.1"/>
    <property type="molecule type" value="Genomic_DNA"/>
</dbReference>
<dbReference type="Pfam" id="PF25917">
    <property type="entry name" value="BSH_RND"/>
    <property type="match status" value="1"/>
</dbReference>
<feature type="domain" description="Multidrug resistance protein MdtA-like C-terminal permuted SH3" evidence="13">
    <location>
        <begin position="331"/>
        <end position="392"/>
    </location>
</feature>
<evidence type="ECO:0000256" key="5">
    <source>
        <dbReference type="ARBA" id="ARBA00022475"/>
    </source>
</evidence>
<dbReference type="InterPro" id="IPR058626">
    <property type="entry name" value="MdtA-like_b-barrel"/>
</dbReference>
<evidence type="ECO:0000256" key="4">
    <source>
        <dbReference type="ARBA" id="ARBA00022448"/>
    </source>
</evidence>
<keyword evidence="8" id="KW-0472">Membrane</keyword>
<dbReference type="Gene3D" id="2.40.50.100">
    <property type="match status" value="1"/>
</dbReference>
<dbReference type="InterPro" id="IPR058627">
    <property type="entry name" value="MdtA-like_C"/>
</dbReference>
<evidence type="ECO:0000256" key="9">
    <source>
        <dbReference type="SAM" id="MobiDB-lite"/>
    </source>
</evidence>
<keyword evidence="7" id="KW-0175">Coiled coil</keyword>
<evidence type="ECO:0000256" key="1">
    <source>
        <dbReference type="ARBA" id="ARBA00004533"/>
    </source>
</evidence>
<feature type="domain" description="Multidrug resistance protein MdtA-like alpha-helical hairpin" evidence="10">
    <location>
        <begin position="138"/>
        <end position="207"/>
    </location>
</feature>
<keyword evidence="6" id="KW-0997">Cell inner membrane</keyword>
<feature type="compositionally biased region" description="Basic and acidic residues" evidence="9">
    <location>
        <begin position="429"/>
        <end position="438"/>
    </location>
</feature>
<feature type="compositionally biased region" description="Basic and acidic residues" evidence="9">
    <location>
        <begin position="396"/>
        <end position="407"/>
    </location>
</feature>
<dbReference type="GO" id="GO:1990281">
    <property type="term" value="C:efflux pump complex"/>
    <property type="evidence" value="ECO:0007669"/>
    <property type="project" value="TreeGrafter"/>
</dbReference>
<evidence type="ECO:0000256" key="2">
    <source>
        <dbReference type="ARBA" id="ARBA00004635"/>
    </source>
</evidence>